<keyword evidence="3" id="KW-0963">Cytoplasm</keyword>
<comment type="caution">
    <text evidence="6">The sequence shown here is derived from an EMBL/GenBank/DDBJ whole genome shotgun (WGS) entry which is preliminary data.</text>
</comment>
<comment type="subcellular location">
    <subcellularLocation>
        <location evidence="1">Cytoplasm</location>
        <location evidence="1">Cytosol</location>
    </subcellularLocation>
</comment>
<reference evidence="6 7" key="1">
    <citation type="submission" date="2024-02" db="EMBL/GenBank/DDBJ databases">
        <title>A nitrogen-fixing paenibacillus bacterium.</title>
        <authorList>
            <person name="Zhang W.L."/>
            <person name="Chen S.F."/>
        </authorList>
    </citation>
    <scope>NUCLEOTIDE SEQUENCE [LARGE SCALE GENOMIC DNA]</scope>
    <source>
        <strain evidence="6 7">M1</strain>
    </source>
</reference>
<dbReference type="PIRSF" id="PIRSF039090">
    <property type="entry name" value="Flis"/>
    <property type="match status" value="1"/>
</dbReference>
<keyword evidence="6" id="KW-0282">Flagellum</keyword>
<accession>A0ABU7VXG3</accession>
<dbReference type="PANTHER" id="PTHR34773">
    <property type="entry name" value="FLAGELLAR SECRETION CHAPERONE FLIS"/>
    <property type="match status" value="1"/>
</dbReference>
<dbReference type="PANTHER" id="PTHR34773:SF1">
    <property type="entry name" value="FLAGELLAR SECRETION CHAPERONE FLIS"/>
    <property type="match status" value="1"/>
</dbReference>
<keyword evidence="6" id="KW-0966">Cell projection</keyword>
<organism evidence="6 7">
    <name type="scientific">Paenibacillus haidiansis</name>
    <dbReference type="NCBI Taxonomy" id="1574488"/>
    <lineage>
        <taxon>Bacteria</taxon>
        <taxon>Bacillati</taxon>
        <taxon>Bacillota</taxon>
        <taxon>Bacilli</taxon>
        <taxon>Bacillales</taxon>
        <taxon>Paenibacillaceae</taxon>
        <taxon>Paenibacillus</taxon>
    </lineage>
</organism>
<sequence length="123" mass="14284">MVISPFDKYKETQAQTANSAKLLLMLYDGAIRFVKLGIEGMEQEDYEKTNNNLVKAQAIINELIASLNFDYQIANDLLKIYDYMLYQLIQANVKKNTHFAKEVYDYLVEMKEAWTEASKRVSI</sequence>
<evidence type="ECO:0000256" key="2">
    <source>
        <dbReference type="ARBA" id="ARBA00008787"/>
    </source>
</evidence>
<keyword evidence="4" id="KW-1005">Bacterial flagellum biogenesis</keyword>
<name>A0ABU7VXG3_9BACL</name>
<evidence type="ECO:0000256" key="5">
    <source>
        <dbReference type="ARBA" id="ARBA00023186"/>
    </source>
</evidence>
<proteinExistence type="inferred from homology"/>
<dbReference type="InterPro" id="IPR003713">
    <property type="entry name" value="FliS"/>
</dbReference>
<evidence type="ECO:0000313" key="6">
    <source>
        <dbReference type="EMBL" id="MEF2968083.1"/>
    </source>
</evidence>
<dbReference type="EMBL" id="JAZHPZ010000012">
    <property type="protein sequence ID" value="MEF2968083.1"/>
    <property type="molecule type" value="Genomic_DNA"/>
</dbReference>
<evidence type="ECO:0000313" key="7">
    <source>
        <dbReference type="Proteomes" id="UP001306950"/>
    </source>
</evidence>
<dbReference type="NCBIfam" id="TIGR00208">
    <property type="entry name" value="fliS"/>
    <property type="match status" value="1"/>
</dbReference>
<keyword evidence="6" id="KW-0969">Cilium</keyword>
<protein>
    <submittedName>
        <fullName evidence="6">Flagellar export chaperone FliS</fullName>
    </submittedName>
</protein>
<dbReference type="CDD" id="cd16098">
    <property type="entry name" value="FliS"/>
    <property type="match status" value="1"/>
</dbReference>
<dbReference type="Pfam" id="PF02561">
    <property type="entry name" value="FliS"/>
    <property type="match status" value="1"/>
</dbReference>
<gene>
    <name evidence="6" type="primary">fliS</name>
    <name evidence="6" type="ORF">V3851_19825</name>
</gene>
<evidence type="ECO:0000256" key="4">
    <source>
        <dbReference type="ARBA" id="ARBA00022795"/>
    </source>
</evidence>
<dbReference type="RefSeq" id="WP_331848297.1">
    <property type="nucleotide sequence ID" value="NZ_JAZHPZ010000012.1"/>
</dbReference>
<comment type="similarity">
    <text evidence="2">Belongs to the FliS family.</text>
</comment>
<dbReference type="InterPro" id="IPR036584">
    <property type="entry name" value="FliS_sf"/>
</dbReference>
<evidence type="ECO:0000256" key="3">
    <source>
        <dbReference type="ARBA" id="ARBA00022490"/>
    </source>
</evidence>
<dbReference type="SUPFAM" id="SSF101116">
    <property type="entry name" value="Flagellar export chaperone FliS"/>
    <property type="match status" value="1"/>
</dbReference>
<keyword evidence="5" id="KW-0143">Chaperone</keyword>
<dbReference type="Gene3D" id="1.20.120.340">
    <property type="entry name" value="Flagellar protein FliS"/>
    <property type="match status" value="1"/>
</dbReference>
<dbReference type="Proteomes" id="UP001306950">
    <property type="component" value="Unassembled WGS sequence"/>
</dbReference>
<keyword evidence="7" id="KW-1185">Reference proteome</keyword>
<evidence type="ECO:0000256" key="1">
    <source>
        <dbReference type="ARBA" id="ARBA00004514"/>
    </source>
</evidence>